<dbReference type="PANTHER" id="PTHR36848:SF2">
    <property type="entry name" value="SECRETED PROTEIN"/>
    <property type="match status" value="1"/>
</dbReference>
<reference evidence="2" key="1">
    <citation type="journal article" date="2020" name="Stud. Mycol.">
        <title>101 Dothideomycetes genomes: a test case for predicting lifestyles and emergence of pathogens.</title>
        <authorList>
            <person name="Haridas S."/>
            <person name="Albert R."/>
            <person name="Binder M."/>
            <person name="Bloem J."/>
            <person name="Labutti K."/>
            <person name="Salamov A."/>
            <person name="Andreopoulos B."/>
            <person name="Baker S."/>
            <person name="Barry K."/>
            <person name="Bills G."/>
            <person name="Bluhm B."/>
            <person name="Cannon C."/>
            <person name="Castanera R."/>
            <person name="Culley D."/>
            <person name="Daum C."/>
            <person name="Ezra D."/>
            <person name="Gonzalez J."/>
            <person name="Henrissat B."/>
            <person name="Kuo A."/>
            <person name="Liang C."/>
            <person name="Lipzen A."/>
            <person name="Lutzoni F."/>
            <person name="Magnuson J."/>
            <person name="Mondo S."/>
            <person name="Nolan M."/>
            <person name="Ohm R."/>
            <person name="Pangilinan J."/>
            <person name="Park H.-J."/>
            <person name="Ramirez L."/>
            <person name="Alfaro M."/>
            <person name="Sun H."/>
            <person name="Tritt A."/>
            <person name="Yoshinaga Y."/>
            <person name="Zwiers L.-H."/>
            <person name="Turgeon B."/>
            <person name="Goodwin S."/>
            <person name="Spatafora J."/>
            <person name="Crous P."/>
            <person name="Grigoriev I."/>
        </authorList>
    </citation>
    <scope>NUCLEOTIDE SEQUENCE</scope>
    <source>
        <strain evidence="2">CBS 207.26</strain>
    </source>
</reference>
<organism evidence="2 3">
    <name type="scientific">Zopfia rhizophila CBS 207.26</name>
    <dbReference type="NCBI Taxonomy" id="1314779"/>
    <lineage>
        <taxon>Eukaryota</taxon>
        <taxon>Fungi</taxon>
        <taxon>Dikarya</taxon>
        <taxon>Ascomycota</taxon>
        <taxon>Pezizomycotina</taxon>
        <taxon>Dothideomycetes</taxon>
        <taxon>Dothideomycetes incertae sedis</taxon>
        <taxon>Zopfiaceae</taxon>
        <taxon>Zopfia</taxon>
    </lineage>
</organism>
<gene>
    <name evidence="2" type="ORF">K469DRAFT_567905</name>
</gene>
<name>A0A6A6EBJ7_9PEZI</name>
<dbReference type="PANTHER" id="PTHR36848">
    <property type="entry name" value="DNA-BINDING PROTEIN (PUTATIVE SECRETED PROTEIN)-RELATED"/>
    <property type="match status" value="1"/>
</dbReference>
<dbReference type="Pfam" id="PF17132">
    <property type="entry name" value="Glyco_hydro_106"/>
    <property type="match status" value="1"/>
</dbReference>
<dbReference type="EMBL" id="ML994625">
    <property type="protein sequence ID" value="KAF2187908.1"/>
    <property type="molecule type" value="Genomic_DNA"/>
</dbReference>
<feature type="chain" id="PRO_5025331149" description="Secreted protein" evidence="1">
    <location>
        <begin position="25"/>
        <end position="981"/>
    </location>
</feature>
<evidence type="ECO:0008006" key="4">
    <source>
        <dbReference type="Google" id="ProtNLM"/>
    </source>
</evidence>
<dbReference type="InterPro" id="IPR053161">
    <property type="entry name" value="Ulvan_degrading_GH"/>
</dbReference>
<accession>A0A6A6EBJ7</accession>
<keyword evidence="3" id="KW-1185">Reference proteome</keyword>
<sequence>MLFSTSNGISFLLFGLALPTAVIGQLNNGFKDPPPEYRPKFRYWLPDASIPSDIIAKDIRDAKAAGAGGLEYLPFYLYGLGNSIPGLGPPTDWTKYGFGTPAFVSQFKDSLRAAEAAGILMDYALGVNQGQGVPSEVMTPGLAVQLLMGNTTITPKGSYSAPVPQPGRPQDRLLSRLNFMHPLEQFGTPNLTGVIAYQVLSQTTNSTTGYSTWYLNESSFIDLTPLVQNGWSLQWTPPDNSKTWKIFSFWEGYTNQRSCAAGYNATDFIGNGSWIVDHFSKAGAARVTDFWDEYILSNKEVASLLKSVGKYDKTYFNPWEDSMEIIEVLYWTPGFLQRFQKSLGYDLLPYLPLLFSPPNALFGVLPSYNETYLFGNSTRNRHSSYQLDYRKVLNDGYQDYLSHFMEWTHSIGTEFRTQVAYNQPLQMLSDIPLVDAPEGESLGFAQNTDIYRQFAGPAHLSNKSVISTELGAVNTAAFSLRIPDLLQQIKRSFAGGFTMNVLHGFPTSTPYPNTTWPGYTTFYYEFTEMWNSIQPAWQHMTDALDYIGRNQFILQQGNPQVDLAFYLYASPWFPQVQYNSTSLQDLGYTYDYLGPDNLVSRDAAVQSNTLGIPAYKALIFNNQTVITIDAAEKLITLANAGLPVIFIGTPPSQTYPSTPQTQASLATAMSRLRSSKYVHRTDSINNLPTLLSILGITPRTSLNCSSNQVYPIWRSSSNIDYLFFFNDQNKDVQCTAKLAASSVIPYIYNAWTGSQSPLLQYSASNSTLSIPLHLRSNETAIIALHHAAPSTSNNTCTFLKTSSTTNLTYWDLVIEDWHSAPDRFAIQTEKSYTNITNTTLVPWNKLPVSRNMNPVSGVGHYRTWLPPPEMAPANSTIVAILHLPLIQHTAQAFLDGNPLPPIDPVNPVLVLEGVEWDREHQLEVDVTTTLFNRIKAEANQTMVVGQVAGERQSKYGTMPYEGYGLVGNARVEWGVQVEVGC</sequence>
<evidence type="ECO:0000256" key="1">
    <source>
        <dbReference type="SAM" id="SignalP"/>
    </source>
</evidence>
<keyword evidence="1" id="KW-0732">Signal</keyword>
<dbReference type="AlphaFoldDB" id="A0A6A6EBJ7"/>
<evidence type="ECO:0000313" key="2">
    <source>
        <dbReference type="EMBL" id="KAF2187908.1"/>
    </source>
</evidence>
<protein>
    <recommendedName>
        <fullName evidence="4">Secreted protein</fullName>
    </recommendedName>
</protein>
<evidence type="ECO:0000313" key="3">
    <source>
        <dbReference type="Proteomes" id="UP000800200"/>
    </source>
</evidence>
<feature type="signal peptide" evidence="1">
    <location>
        <begin position="1"/>
        <end position="24"/>
    </location>
</feature>
<dbReference type="Proteomes" id="UP000800200">
    <property type="component" value="Unassembled WGS sequence"/>
</dbReference>
<proteinExistence type="predicted"/>
<dbReference type="OrthoDB" id="2588159at2759"/>